<evidence type="ECO:0000256" key="3">
    <source>
        <dbReference type="SAM" id="MobiDB-lite"/>
    </source>
</evidence>
<reference evidence="5" key="1">
    <citation type="submission" date="2021-03" db="EMBL/GenBank/DDBJ databases">
        <title>Leucobacter chromiisoli sp. nov., isolated from chromium-containing soil of chemical plant.</title>
        <authorList>
            <person name="Xu Z."/>
        </authorList>
    </citation>
    <scope>NUCLEOTIDE SEQUENCE</scope>
    <source>
        <strain evidence="5">K 70/01</strain>
    </source>
</reference>
<dbReference type="Gene3D" id="1.10.357.10">
    <property type="entry name" value="Tetracycline Repressor, domain 2"/>
    <property type="match status" value="1"/>
</dbReference>
<dbReference type="Pfam" id="PF00440">
    <property type="entry name" value="TetR_N"/>
    <property type="match status" value="1"/>
</dbReference>
<dbReference type="InterPro" id="IPR050109">
    <property type="entry name" value="HTH-type_TetR-like_transc_reg"/>
</dbReference>
<dbReference type="PANTHER" id="PTHR30055">
    <property type="entry name" value="HTH-TYPE TRANSCRIPTIONAL REGULATOR RUTR"/>
    <property type="match status" value="1"/>
</dbReference>
<dbReference type="PRINTS" id="PR00455">
    <property type="entry name" value="HTHTETR"/>
</dbReference>
<feature type="domain" description="HTH tetR-type" evidence="4">
    <location>
        <begin position="20"/>
        <end position="80"/>
    </location>
</feature>
<name>A0A939QF30_9MICO</name>
<dbReference type="InterPro" id="IPR009057">
    <property type="entry name" value="Homeodomain-like_sf"/>
</dbReference>
<keyword evidence="1 2" id="KW-0238">DNA-binding</keyword>
<evidence type="ECO:0000313" key="5">
    <source>
        <dbReference type="EMBL" id="MBO2988988.1"/>
    </source>
</evidence>
<dbReference type="GO" id="GO:0000976">
    <property type="term" value="F:transcription cis-regulatory region binding"/>
    <property type="evidence" value="ECO:0007669"/>
    <property type="project" value="TreeGrafter"/>
</dbReference>
<evidence type="ECO:0000256" key="2">
    <source>
        <dbReference type="PROSITE-ProRule" id="PRU00335"/>
    </source>
</evidence>
<organism evidence="5 6">
    <name type="scientific">Leucobacter tardus</name>
    <dbReference type="NCBI Taxonomy" id="501483"/>
    <lineage>
        <taxon>Bacteria</taxon>
        <taxon>Bacillati</taxon>
        <taxon>Actinomycetota</taxon>
        <taxon>Actinomycetes</taxon>
        <taxon>Micrococcales</taxon>
        <taxon>Microbacteriaceae</taxon>
        <taxon>Leucobacter</taxon>
    </lineage>
</organism>
<dbReference type="InterPro" id="IPR001647">
    <property type="entry name" value="HTH_TetR"/>
</dbReference>
<evidence type="ECO:0000313" key="6">
    <source>
        <dbReference type="Proteomes" id="UP000668403"/>
    </source>
</evidence>
<sequence length="240" mass="26346">MEDSSITEAAHDAAPTARRRETRARLIDAATDVFVEEGLQGASVESICTRAGFTRGAFYSNFSSKEELFLAALTHEHEKRLENLRTRAAELEPRLHTLETPLERQTLAAYVTDFVAPTEPTLDWFLLETEFVLLATRDAALAPGFAEFLQRFEGAIAAIVEDLVAAAGRRFLIPVDQAVATFSALYERSYRLRALDPGQTTVTADLGGRIAELLFIVTGPIDGATDTCEIWSTATFGDTQ</sequence>
<dbReference type="AlphaFoldDB" id="A0A939QF30"/>
<dbReference type="SUPFAM" id="SSF46689">
    <property type="entry name" value="Homeodomain-like"/>
    <property type="match status" value="1"/>
</dbReference>
<protein>
    <submittedName>
        <fullName evidence="5">TetR/AcrR family transcriptional regulator</fullName>
    </submittedName>
</protein>
<evidence type="ECO:0000259" key="4">
    <source>
        <dbReference type="PROSITE" id="PS50977"/>
    </source>
</evidence>
<evidence type="ECO:0000256" key="1">
    <source>
        <dbReference type="ARBA" id="ARBA00023125"/>
    </source>
</evidence>
<gene>
    <name evidence="5" type="ORF">J4H85_03090</name>
</gene>
<accession>A0A939QF30</accession>
<proteinExistence type="predicted"/>
<feature type="DNA-binding region" description="H-T-H motif" evidence="2">
    <location>
        <begin position="43"/>
        <end position="62"/>
    </location>
</feature>
<comment type="caution">
    <text evidence="5">The sequence shown here is derived from an EMBL/GenBank/DDBJ whole genome shotgun (WGS) entry which is preliminary data.</text>
</comment>
<dbReference type="EMBL" id="JAGFBF010000001">
    <property type="protein sequence ID" value="MBO2988988.1"/>
    <property type="molecule type" value="Genomic_DNA"/>
</dbReference>
<dbReference type="PROSITE" id="PS50977">
    <property type="entry name" value="HTH_TETR_2"/>
    <property type="match status" value="1"/>
</dbReference>
<dbReference type="Proteomes" id="UP000668403">
    <property type="component" value="Unassembled WGS sequence"/>
</dbReference>
<dbReference type="PANTHER" id="PTHR30055:SF241">
    <property type="entry name" value="TRANSCRIPTIONAL REGULATORY PROTEIN"/>
    <property type="match status" value="1"/>
</dbReference>
<dbReference type="GO" id="GO:0003700">
    <property type="term" value="F:DNA-binding transcription factor activity"/>
    <property type="evidence" value="ECO:0007669"/>
    <property type="project" value="TreeGrafter"/>
</dbReference>
<dbReference type="RefSeq" id="WP_208236770.1">
    <property type="nucleotide sequence ID" value="NZ_BAAAQU010000001.1"/>
</dbReference>
<keyword evidence="6" id="KW-1185">Reference proteome</keyword>
<feature type="region of interest" description="Disordered" evidence="3">
    <location>
        <begin position="1"/>
        <end position="20"/>
    </location>
</feature>